<dbReference type="GO" id="GO:0004045">
    <property type="term" value="F:peptidyl-tRNA hydrolase activity"/>
    <property type="evidence" value="ECO:0007669"/>
    <property type="project" value="UniProtKB-EC"/>
</dbReference>
<evidence type="ECO:0000256" key="5">
    <source>
        <dbReference type="ARBA" id="ARBA00038063"/>
    </source>
</evidence>
<organism evidence="9 10">
    <name type="scientific">Candidatus Zambryskibacteria bacterium RIFCSPHIGHO2_01_FULL_46_25</name>
    <dbReference type="NCBI Taxonomy" id="1802738"/>
    <lineage>
        <taxon>Bacteria</taxon>
        <taxon>Candidatus Zambryskiibacteriota</taxon>
    </lineage>
</organism>
<dbReference type="SUPFAM" id="SSF53178">
    <property type="entry name" value="Peptidyl-tRNA hydrolase-like"/>
    <property type="match status" value="1"/>
</dbReference>
<keyword evidence="2" id="KW-0820">tRNA-binding</keyword>
<evidence type="ECO:0000256" key="6">
    <source>
        <dbReference type="ARBA" id="ARBA00050038"/>
    </source>
</evidence>
<dbReference type="Proteomes" id="UP000178107">
    <property type="component" value="Unassembled WGS sequence"/>
</dbReference>
<dbReference type="AlphaFoldDB" id="A0A1G2SZF6"/>
<evidence type="ECO:0000256" key="3">
    <source>
        <dbReference type="ARBA" id="ARBA00022801"/>
    </source>
</evidence>
<evidence type="ECO:0000256" key="8">
    <source>
        <dbReference type="RuleBase" id="RU004320"/>
    </source>
</evidence>
<dbReference type="EC" id="3.1.1.29" evidence="1 7"/>
<accession>A0A1G2SZF6</accession>
<comment type="similarity">
    <text evidence="5 8">Belongs to the PTH family.</text>
</comment>
<evidence type="ECO:0000313" key="10">
    <source>
        <dbReference type="Proteomes" id="UP000178107"/>
    </source>
</evidence>
<gene>
    <name evidence="9" type="ORF">A2838_02500</name>
</gene>
<dbReference type="NCBIfam" id="TIGR00447">
    <property type="entry name" value="pth"/>
    <property type="match status" value="1"/>
</dbReference>
<dbReference type="EMBL" id="MHVH01000005">
    <property type="protein sequence ID" value="OHA90437.1"/>
    <property type="molecule type" value="Genomic_DNA"/>
</dbReference>
<evidence type="ECO:0000256" key="4">
    <source>
        <dbReference type="ARBA" id="ARBA00022884"/>
    </source>
</evidence>
<proteinExistence type="inferred from homology"/>
<sequence length="181" mass="19995">MYIVIGLGNPGDEYARTRHNTGRMAADFLQTVEARLPQKKPGFRIFTPSTFMNVTGKAVAKVVKNKKTAEKLIVIYDDLDLPLGVMKISYNRGSGGHRGLESIIKALKTEAFIRIRIGTSPATPSGKLKKPKGEKAVEKHILSDFKKPEMEKLKKVFKSVVTAVETIKDSGLSTAMTEFNK</sequence>
<reference evidence="9 10" key="1">
    <citation type="journal article" date="2016" name="Nat. Commun.">
        <title>Thousands of microbial genomes shed light on interconnected biogeochemical processes in an aquifer system.</title>
        <authorList>
            <person name="Anantharaman K."/>
            <person name="Brown C.T."/>
            <person name="Hug L.A."/>
            <person name="Sharon I."/>
            <person name="Castelle C.J."/>
            <person name="Probst A.J."/>
            <person name="Thomas B.C."/>
            <person name="Singh A."/>
            <person name="Wilkins M.J."/>
            <person name="Karaoz U."/>
            <person name="Brodie E.L."/>
            <person name="Williams K.H."/>
            <person name="Hubbard S.S."/>
            <person name="Banfield J.F."/>
        </authorList>
    </citation>
    <scope>NUCLEOTIDE SEQUENCE [LARGE SCALE GENOMIC DNA]</scope>
</reference>
<evidence type="ECO:0000256" key="1">
    <source>
        <dbReference type="ARBA" id="ARBA00013260"/>
    </source>
</evidence>
<comment type="caution">
    <text evidence="9">The sequence shown here is derived from an EMBL/GenBank/DDBJ whole genome shotgun (WGS) entry which is preliminary data.</text>
</comment>
<dbReference type="PROSITE" id="PS01195">
    <property type="entry name" value="PEPT_TRNA_HYDROL_1"/>
    <property type="match status" value="1"/>
</dbReference>
<evidence type="ECO:0000256" key="7">
    <source>
        <dbReference type="RuleBase" id="RU000673"/>
    </source>
</evidence>
<keyword evidence="3 7" id="KW-0378">Hydrolase</keyword>
<dbReference type="InterPro" id="IPR001328">
    <property type="entry name" value="Pept_tRNA_hydro"/>
</dbReference>
<evidence type="ECO:0000313" key="9">
    <source>
        <dbReference type="EMBL" id="OHA90437.1"/>
    </source>
</evidence>
<dbReference type="PANTHER" id="PTHR17224:SF1">
    <property type="entry name" value="PEPTIDYL-TRNA HYDROLASE"/>
    <property type="match status" value="1"/>
</dbReference>
<evidence type="ECO:0000256" key="2">
    <source>
        <dbReference type="ARBA" id="ARBA00022555"/>
    </source>
</evidence>
<dbReference type="InterPro" id="IPR018171">
    <property type="entry name" value="Pept_tRNA_hydro_CS"/>
</dbReference>
<dbReference type="CDD" id="cd00462">
    <property type="entry name" value="PTH"/>
    <property type="match status" value="1"/>
</dbReference>
<protein>
    <recommendedName>
        <fullName evidence="6 7">Peptidyl-tRNA hydrolase</fullName>
        <ecNumber evidence="1 7">3.1.1.29</ecNumber>
    </recommendedName>
</protein>
<dbReference type="InterPro" id="IPR036416">
    <property type="entry name" value="Pept_tRNA_hydro_sf"/>
</dbReference>
<dbReference type="PANTHER" id="PTHR17224">
    <property type="entry name" value="PEPTIDYL-TRNA HYDROLASE"/>
    <property type="match status" value="1"/>
</dbReference>
<name>A0A1G2SZF6_9BACT</name>
<keyword evidence="4" id="KW-0694">RNA-binding</keyword>
<dbReference type="Pfam" id="PF01195">
    <property type="entry name" value="Pept_tRNA_hydro"/>
    <property type="match status" value="1"/>
</dbReference>
<comment type="catalytic activity">
    <reaction evidence="7">
        <text>an N-acyl-L-alpha-aminoacyl-tRNA + H2O = an N-acyl-L-amino acid + a tRNA + H(+)</text>
        <dbReference type="Rhea" id="RHEA:54448"/>
        <dbReference type="Rhea" id="RHEA-COMP:10123"/>
        <dbReference type="Rhea" id="RHEA-COMP:13883"/>
        <dbReference type="ChEBI" id="CHEBI:15377"/>
        <dbReference type="ChEBI" id="CHEBI:15378"/>
        <dbReference type="ChEBI" id="CHEBI:59874"/>
        <dbReference type="ChEBI" id="CHEBI:78442"/>
        <dbReference type="ChEBI" id="CHEBI:138191"/>
        <dbReference type="EC" id="3.1.1.29"/>
    </reaction>
</comment>
<dbReference type="GO" id="GO:0000049">
    <property type="term" value="F:tRNA binding"/>
    <property type="evidence" value="ECO:0007669"/>
    <property type="project" value="UniProtKB-KW"/>
</dbReference>
<dbReference type="Gene3D" id="3.40.50.1470">
    <property type="entry name" value="Peptidyl-tRNA hydrolase"/>
    <property type="match status" value="1"/>
</dbReference>